<evidence type="ECO:0000256" key="13">
    <source>
        <dbReference type="SAM" id="Phobius"/>
    </source>
</evidence>
<feature type="transmembrane region" description="Helical" evidence="13">
    <location>
        <begin position="148"/>
        <end position="171"/>
    </location>
</feature>
<dbReference type="GO" id="GO:0005886">
    <property type="term" value="C:plasma membrane"/>
    <property type="evidence" value="ECO:0007669"/>
    <property type="project" value="UniProtKB-SubCell"/>
</dbReference>
<evidence type="ECO:0000256" key="10">
    <source>
        <dbReference type="ARBA" id="ARBA00023004"/>
    </source>
</evidence>
<dbReference type="PANTHER" id="PTHR30529:SF1">
    <property type="entry name" value="CYTOCHROME B561 HOMOLOG 2"/>
    <property type="match status" value="1"/>
</dbReference>
<evidence type="ECO:0000256" key="11">
    <source>
        <dbReference type="ARBA" id="ARBA00023136"/>
    </source>
</evidence>
<keyword evidence="7" id="KW-0479">Metal-binding</keyword>
<dbReference type="SUPFAM" id="SSF81342">
    <property type="entry name" value="Transmembrane di-heme cytochromes"/>
    <property type="match status" value="1"/>
</dbReference>
<dbReference type="AlphaFoldDB" id="A0A7W4J1S6"/>
<feature type="transmembrane region" description="Helical" evidence="13">
    <location>
        <begin position="20"/>
        <end position="39"/>
    </location>
</feature>
<comment type="caution">
    <text evidence="15">The sequence shown here is derived from an EMBL/GenBank/DDBJ whole genome shotgun (WGS) entry which is preliminary data.</text>
</comment>
<keyword evidence="4" id="KW-1003">Cell membrane</keyword>
<reference evidence="15 16" key="1">
    <citation type="submission" date="2020-04" db="EMBL/GenBank/DDBJ databases">
        <title>Description of novel Gluconacetobacter.</title>
        <authorList>
            <person name="Sombolestani A."/>
        </authorList>
    </citation>
    <scope>NUCLEOTIDE SEQUENCE [LARGE SCALE GENOMIC DNA]</scope>
    <source>
        <strain evidence="15 16">LMG 27724</strain>
    </source>
</reference>
<evidence type="ECO:0000256" key="8">
    <source>
        <dbReference type="ARBA" id="ARBA00022982"/>
    </source>
</evidence>
<evidence type="ECO:0000256" key="3">
    <source>
        <dbReference type="ARBA" id="ARBA00022448"/>
    </source>
</evidence>
<evidence type="ECO:0000256" key="7">
    <source>
        <dbReference type="ARBA" id="ARBA00022723"/>
    </source>
</evidence>
<evidence type="ECO:0000256" key="9">
    <source>
        <dbReference type="ARBA" id="ARBA00022989"/>
    </source>
</evidence>
<evidence type="ECO:0000256" key="4">
    <source>
        <dbReference type="ARBA" id="ARBA00022475"/>
    </source>
</evidence>
<feature type="transmembrane region" description="Helical" evidence="13">
    <location>
        <begin position="51"/>
        <end position="71"/>
    </location>
</feature>
<evidence type="ECO:0000259" key="14">
    <source>
        <dbReference type="Pfam" id="PF01292"/>
    </source>
</evidence>
<evidence type="ECO:0000256" key="5">
    <source>
        <dbReference type="ARBA" id="ARBA00022617"/>
    </source>
</evidence>
<organism evidence="15 16">
    <name type="scientific">Gluconacetobacter asukensis</name>
    <dbReference type="NCBI Taxonomy" id="1017181"/>
    <lineage>
        <taxon>Bacteria</taxon>
        <taxon>Pseudomonadati</taxon>
        <taxon>Pseudomonadota</taxon>
        <taxon>Alphaproteobacteria</taxon>
        <taxon>Acetobacterales</taxon>
        <taxon>Acetobacteraceae</taxon>
        <taxon>Gluconacetobacter</taxon>
    </lineage>
</organism>
<comment type="subcellular location">
    <subcellularLocation>
        <location evidence="2">Cell membrane</location>
        <topology evidence="2">Multi-pass membrane protein</topology>
    </subcellularLocation>
</comment>
<dbReference type="GO" id="GO:0046872">
    <property type="term" value="F:metal ion binding"/>
    <property type="evidence" value="ECO:0007669"/>
    <property type="project" value="UniProtKB-KW"/>
</dbReference>
<dbReference type="PANTHER" id="PTHR30529">
    <property type="entry name" value="CYTOCHROME B561"/>
    <property type="match status" value="1"/>
</dbReference>
<dbReference type="GO" id="GO:0009055">
    <property type="term" value="F:electron transfer activity"/>
    <property type="evidence" value="ECO:0007669"/>
    <property type="project" value="InterPro"/>
</dbReference>
<evidence type="ECO:0000313" key="16">
    <source>
        <dbReference type="Proteomes" id="UP000577891"/>
    </source>
</evidence>
<keyword evidence="3" id="KW-0813">Transport</keyword>
<name>A0A7W4J1S6_9PROT</name>
<keyword evidence="9 13" id="KW-1133">Transmembrane helix</keyword>
<dbReference type="Pfam" id="PF01292">
    <property type="entry name" value="Ni_hydr_CYTB"/>
    <property type="match status" value="1"/>
</dbReference>
<evidence type="ECO:0000256" key="1">
    <source>
        <dbReference type="ARBA" id="ARBA00001970"/>
    </source>
</evidence>
<dbReference type="InterPro" id="IPR016174">
    <property type="entry name" value="Di-haem_cyt_TM"/>
</dbReference>
<evidence type="ECO:0000256" key="12">
    <source>
        <dbReference type="ARBA" id="ARBA00037975"/>
    </source>
</evidence>
<comment type="cofactor">
    <cofactor evidence="1">
        <name>heme b</name>
        <dbReference type="ChEBI" id="CHEBI:60344"/>
    </cofactor>
</comment>
<dbReference type="InterPro" id="IPR011577">
    <property type="entry name" value="Cyt_b561_bac/Ni-Hgenase"/>
</dbReference>
<keyword evidence="11 13" id="KW-0472">Membrane</keyword>
<dbReference type="GO" id="GO:0020037">
    <property type="term" value="F:heme binding"/>
    <property type="evidence" value="ECO:0007669"/>
    <property type="project" value="TreeGrafter"/>
</dbReference>
<keyword evidence="6 13" id="KW-0812">Transmembrane</keyword>
<feature type="transmembrane region" description="Helical" evidence="13">
    <location>
        <begin position="119"/>
        <end position="142"/>
    </location>
</feature>
<sequence length="191" mass="21266">MTEAFSNATDKLRYDRGTVLLHWATAVLVLIQFALGETWGWPGKPVHHLMVVTHLTGGMFLTAIILFRIVWRITWGRHLASLLSPVDRFCALAMESTLYALLLAEIGLGYAWRWGAGQAMSFFGLLIPSPFTPFSSGTIWWIETLHFWNAWLIVGLAAGHAAAALFHQCVLRDNVLARMLPAGTLLPRAKP</sequence>
<keyword evidence="8" id="KW-0249">Electron transport</keyword>
<accession>A0A7W4J1S6</accession>
<feature type="domain" description="Cytochrome b561 bacterial/Ni-hydrogenase" evidence="14">
    <location>
        <begin position="13"/>
        <end position="181"/>
    </location>
</feature>
<dbReference type="GO" id="GO:0022904">
    <property type="term" value="P:respiratory electron transport chain"/>
    <property type="evidence" value="ECO:0007669"/>
    <property type="project" value="InterPro"/>
</dbReference>
<dbReference type="Gene3D" id="1.20.950.20">
    <property type="entry name" value="Transmembrane di-heme cytochromes, Chain C"/>
    <property type="match status" value="1"/>
</dbReference>
<gene>
    <name evidence="15" type="ORF">HLH35_13515</name>
</gene>
<keyword evidence="5" id="KW-0349">Heme</keyword>
<protein>
    <submittedName>
        <fullName evidence="15">Cytochrome b</fullName>
    </submittedName>
</protein>
<keyword evidence="16" id="KW-1185">Reference proteome</keyword>
<proteinExistence type="inferred from homology"/>
<keyword evidence="10" id="KW-0408">Iron</keyword>
<evidence type="ECO:0000256" key="2">
    <source>
        <dbReference type="ARBA" id="ARBA00004651"/>
    </source>
</evidence>
<evidence type="ECO:0000256" key="6">
    <source>
        <dbReference type="ARBA" id="ARBA00022692"/>
    </source>
</evidence>
<dbReference type="InterPro" id="IPR052168">
    <property type="entry name" value="Cytochrome_b561_oxidase"/>
</dbReference>
<comment type="similarity">
    <text evidence="12">Belongs to the cytochrome b561 family.</text>
</comment>
<evidence type="ECO:0000313" key="15">
    <source>
        <dbReference type="EMBL" id="MBB2173124.1"/>
    </source>
</evidence>
<dbReference type="Proteomes" id="UP000577891">
    <property type="component" value="Unassembled WGS sequence"/>
</dbReference>
<dbReference type="EMBL" id="JABEQE010000011">
    <property type="protein sequence ID" value="MBB2173124.1"/>
    <property type="molecule type" value="Genomic_DNA"/>
</dbReference>